<feature type="coiled-coil region" evidence="1">
    <location>
        <begin position="354"/>
        <end position="388"/>
    </location>
</feature>
<keyword evidence="1" id="KW-0175">Coiled coil</keyword>
<dbReference type="SMART" id="SM00015">
    <property type="entry name" value="IQ"/>
    <property type="match status" value="4"/>
</dbReference>
<accession>T0QAA0</accession>
<feature type="coiled-coil region" evidence="1">
    <location>
        <begin position="32"/>
        <end position="73"/>
    </location>
</feature>
<dbReference type="AlphaFoldDB" id="T0QAA0"/>
<dbReference type="PROSITE" id="PS50096">
    <property type="entry name" value="IQ"/>
    <property type="match status" value="2"/>
</dbReference>
<feature type="region of interest" description="Disordered" evidence="2">
    <location>
        <begin position="448"/>
        <end position="487"/>
    </location>
</feature>
<evidence type="ECO:0000313" key="3">
    <source>
        <dbReference type="EMBL" id="EQC34834.1"/>
    </source>
</evidence>
<name>T0QAA0_SAPDV</name>
<protein>
    <submittedName>
        <fullName evidence="3">Uncharacterized protein</fullName>
    </submittedName>
</protein>
<proteinExistence type="predicted"/>
<dbReference type="OrthoDB" id="79013at2759"/>
<evidence type="ECO:0000256" key="1">
    <source>
        <dbReference type="SAM" id="Coils"/>
    </source>
</evidence>
<evidence type="ECO:0000313" key="4">
    <source>
        <dbReference type="Proteomes" id="UP000030762"/>
    </source>
</evidence>
<dbReference type="InParanoid" id="T0QAA0"/>
<gene>
    <name evidence="3" type="ORF">SDRG_07638</name>
</gene>
<dbReference type="Pfam" id="PF00612">
    <property type="entry name" value="IQ"/>
    <property type="match status" value="3"/>
</dbReference>
<dbReference type="InterPro" id="IPR000048">
    <property type="entry name" value="IQ_motif_EF-hand-BS"/>
</dbReference>
<dbReference type="Gene3D" id="1.20.5.190">
    <property type="match status" value="1"/>
</dbReference>
<dbReference type="VEuPathDB" id="FungiDB:SDRG_07638"/>
<organism evidence="3 4">
    <name type="scientific">Saprolegnia diclina (strain VS20)</name>
    <dbReference type="NCBI Taxonomy" id="1156394"/>
    <lineage>
        <taxon>Eukaryota</taxon>
        <taxon>Sar</taxon>
        <taxon>Stramenopiles</taxon>
        <taxon>Oomycota</taxon>
        <taxon>Saprolegniomycetes</taxon>
        <taxon>Saprolegniales</taxon>
        <taxon>Saprolegniaceae</taxon>
        <taxon>Saprolegnia</taxon>
    </lineage>
</organism>
<dbReference type="Proteomes" id="UP000030762">
    <property type="component" value="Unassembled WGS sequence"/>
</dbReference>
<feature type="compositionally biased region" description="Basic residues" evidence="2">
    <location>
        <begin position="461"/>
        <end position="480"/>
    </location>
</feature>
<evidence type="ECO:0000256" key="2">
    <source>
        <dbReference type="SAM" id="MobiDB-lite"/>
    </source>
</evidence>
<dbReference type="OMA" id="GLGWQPT"/>
<dbReference type="EMBL" id="JH767153">
    <property type="protein sequence ID" value="EQC34834.1"/>
    <property type="molecule type" value="Genomic_DNA"/>
</dbReference>
<dbReference type="RefSeq" id="XP_008611706.1">
    <property type="nucleotide sequence ID" value="XM_008613484.1"/>
</dbReference>
<keyword evidence="4" id="KW-1185">Reference proteome</keyword>
<dbReference type="GeneID" id="19948365"/>
<reference evidence="3 4" key="1">
    <citation type="submission" date="2012-04" db="EMBL/GenBank/DDBJ databases">
        <title>The Genome Sequence of Saprolegnia declina VS20.</title>
        <authorList>
            <consortium name="The Broad Institute Genome Sequencing Platform"/>
            <person name="Russ C."/>
            <person name="Nusbaum C."/>
            <person name="Tyler B."/>
            <person name="van West P."/>
            <person name="Dieguez-Uribeondo J."/>
            <person name="de Bruijn I."/>
            <person name="Tripathy S."/>
            <person name="Jiang R."/>
            <person name="Young S.K."/>
            <person name="Zeng Q."/>
            <person name="Gargeya S."/>
            <person name="Fitzgerald M."/>
            <person name="Haas B."/>
            <person name="Abouelleil A."/>
            <person name="Alvarado L."/>
            <person name="Arachchi H.M."/>
            <person name="Berlin A."/>
            <person name="Chapman S.B."/>
            <person name="Goldberg J."/>
            <person name="Griggs A."/>
            <person name="Gujja S."/>
            <person name="Hansen M."/>
            <person name="Howarth C."/>
            <person name="Imamovic A."/>
            <person name="Larimer J."/>
            <person name="McCowen C."/>
            <person name="Montmayeur A."/>
            <person name="Murphy C."/>
            <person name="Neiman D."/>
            <person name="Pearson M."/>
            <person name="Priest M."/>
            <person name="Roberts A."/>
            <person name="Saif S."/>
            <person name="Shea T."/>
            <person name="Sisk P."/>
            <person name="Sykes S."/>
            <person name="Wortman J."/>
            <person name="Nusbaum C."/>
            <person name="Birren B."/>
        </authorList>
    </citation>
    <scope>NUCLEOTIDE SEQUENCE [LARGE SCALE GENOMIC DNA]</scope>
    <source>
        <strain evidence="3 4">VS20</strain>
    </source>
</reference>
<dbReference type="eggNOG" id="ENOG502S311">
    <property type="taxonomic scope" value="Eukaryota"/>
</dbReference>
<sequence length="512" mass="58772">MDRRPAKSMFDAGISSKFSRQYIGAVYEDTTLNAATAARLRAERKLQAQEDAIERQRLKIDLEIQKIQNAKRTVQRKKLREAKRVEARCHGAAAVLQAAARAFLQRLHTRQTVAATTISSVWRMHVSIVARHVRAHAAATLTHALVHRVRHRRRHQAAHRLQTAWRRHRASQCEWLAHQAHWQQLHSAATTLQSVYRMHVVRETFLDVLDAVIRFQALYRGHVARCALPPAEPQVDEPESVSMAPLPSPWTPAQREVPSTIPALTVLLPTSPMNKVVLPSLPKQSTARLEVPEARANVPIKQLRQRRKTIAVTLSPMPYQTVLVQRAESASVAPDEDAHKRNMAHAALRRKVLLQQCQEKQRQMEKRLKQSQLEREALERTLMLREERRSRVLAKTDVRLRVAAARRAATADRHIVERETAAMEKEERQSRLAWKWLMRAKTLSTAVKPRASNQVDEPKVVRKQRLPKQQPKRAKQKRQLHQAERNESDALWADDTFDELVDETVLNGLLVQ</sequence>